<organism evidence="9 10">
    <name type="scientific">Canariomyces notabilis</name>
    <dbReference type="NCBI Taxonomy" id="2074819"/>
    <lineage>
        <taxon>Eukaryota</taxon>
        <taxon>Fungi</taxon>
        <taxon>Dikarya</taxon>
        <taxon>Ascomycota</taxon>
        <taxon>Pezizomycotina</taxon>
        <taxon>Sordariomycetes</taxon>
        <taxon>Sordariomycetidae</taxon>
        <taxon>Sordariales</taxon>
        <taxon>Chaetomiaceae</taxon>
        <taxon>Canariomyces</taxon>
    </lineage>
</organism>
<keyword evidence="3 7" id="KW-0812">Transmembrane</keyword>
<protein>
    <recommendedName>
        <fullName evidence="8">Ferric oxidoreductase domain-containing protein</fullName>
    </recommendedName>
</protein>
<dbReference type="InterPro" id="IPR051410">
    <property type="entry name" value="Ferric/Cupric_Reductase"/>
</dbReference>
<dbReference type="GO" id="GO:0006879">
    <property type="term" value="P:intracellular iron ion homeostasis"/>
    <property type="evidence" value="ECO:0007669"/>
    <property type="project" value="TreeGrafter"/>
</dbReference>
<evidence type="ECO:0000313" key="9">
    <source>
        <dbReference type="EMBL" id="KAK4113067.1"/>
    </source>
</evidence>
<feature type="transmembrane region" description="Helical" evidence="7">
    <location>
        <begin position="32"/>
        <end position="53"/>
    </location>
</feature>
<dbReference type="GO" id="GO:0005886">
    <property type="term" value="C:plasma membrane"/>
    <property type="evidence" value="ECO:0007669"/>
    <property type="project" value="TreeGrafter"/>
</dbReference>
<dbReference type="GeneID" id="89941790"/>
<comment type="subcellular location">
    <subcellularLocation>
        <location evidence="1">Membrane</location>
        <topology evidence="1">Multi-pass membrane protein</topology>
    </subcellularLocation>
</comment>
<dbReference type="InterPro" id="IPR039261">
    <property type="entry name" value="FNR_nucleotide-bd"/>
</dbReference>
<dbReference type="EMBL" id="MU853340">
    <property type="protein sequence ID" value="KAK4113067.1"/>
    <property type="molecule type" value="Genomic_DNA"/>
</dbReference>
<dbReference type="InterPro" id="IPR013130">
    <property type="entry name" value="Fe3_Rdtase_TM_dom"/>
</dbReference>
<evidence type="ECO:0000256" key="2">
    <source>
        <dbReference type="ARBA" id="ARBA00022448"/>
    </source>
</evidence>
<evidence type="ECO:0000256" key="4">
    <source>
        <dbReference type="ARBA" id="ARBA00022989"/>
    </source>
</evidence>
<keyword evidence="2" id="KW-0813">Transport</keyword>
<comment type="caution">
    <text evidence="9">The sequence shown here is derived from an EMBL/GenBank/DDBJ whole genome shotgun (WGS) entry which is preliminary data.</text>
</comment>
<dbReference type="AlphaFoldDB" id="A0AAN6TEQ4"/>
<evidence type="ECO:0000256" key="1">
    <source>
        <dbReference type="ARBA" id="ARBA00004141"/>
    </source>
</evidence>
<evidence type="ECO:0000256" key="7">
    <source>
        <dbReference type="SAM" id="Phobius"/>
    </source>
</evidence>
<evidence type="ECO:0000313" key="10">
    <source>
        <dbReference type="Proteomes" id="UP001302812"/>
    </source>
</evidence>
<accession>A0AAN6TEQ4</accession>
<keyword evidence="5" id="KW-0406">Ion transport</keyword>
<sequence length="309" mass="34768">MLAVINAVPLFLGGRTNPLADFVGIPLSTYYIFHHFIGRVVFAEGVLHAALALRRSRYDQVSTSGYIGSGGLLLLFCTSIWLVRRYFFRSFAKIHFILALATLGATTWHTLCQTTRQAKIPVFLSGGLWVSTTVYRCIRIAFYTTGAKITRETGDSEFSRIQVHRDSRVRFYPGCYFYIFPSGNLLHYDSLGSFPMALMWYGPGRELETDVAEDLAFLVSHNSRPLRSLRFGEGERLLLDGPHGQNLGLQRFETVMLAAHGVGISGVLSFALYLCERRGSRGRLRRVNLLWSPKYCKKGPSHGPSEKEK</sequence>
<evidence type="ECO:0000256" key="3">
    <source>
        <dbReference type="ARBA" id="ARBA00022692"/>
    </source>
</evidence>
<dbReference type="GO" id="GO:0006826">
    <property type="term" value="P:iron ion transport"/>
    <property type="evidence" value="ECO:0007669"/>
    <property type="project" value="TreeGrafter"/>
</dbReference>
<feature type="domain" description="Ferric oxidoreductase" evidence="8">
    <location>
        <begin position="8"/>
        <end position="105"/>
    </location>
</feature>
<name>A0AAN6TEQ4_9PEZI</name>
<reference evidence="9" key="1">
    <citation type="journal article" date="2023" name="Mol. Phylogenet. Evol.">
        <title>Genome-scale phylogeny and comparative genomics of the fungal order Sordariales.</title>
        <authorList>
            <person name="Hensen N."/>
            <person name="Bonometti L."/>
            <person name="Westerberg I."/>
            <person name="Brannstrom I.O."/>
            <person name="Guillou S."/>
            <person name="Cros-Aarteil S."/>
            <person name="Calhoun S."/>
            <person name="Haridas S."/>
            <person name="Kuo A."/>
            <person name="Mondo S."/>
            <person name="Pangilinan J."/>
            <person name="Riley R."/>
            <person name="LaButti K."/>
            <person name="Andreopoulos B."/>
            <person name="Lipzen A."/>
            <person name="Chen C."/>
            <person name="Yan M."/>
            <person name="Daum C."/>
            <person name="Ng V."/>
            <person name="Clum A."/>
            <person name="Steindorff A."/>
            <person name="Ohm R.A."/>
            <person name="Martin F."/>
            <person name="Silar P."/>
            <person name="Natvig D.O."/>
            <person name="Lalanne C."/>
            <person name="Gautier V."/>
            <person name="Ament-Velasquez S.L."/>
            <person name="Kruys A."/>
            <person name="Hutchinson M.I."/>
            <person name="Powell A.J."/>
            <person name="Barry K."/>
            <person name="Miller A.N."/>
            <person name="Grigoriev I.V."/>
            <person name="Debuchy R."/>
            <person name="Gladieux P."/>
            <person name="Hiltunen Thoren M."/>
            <person name="Johannesson H."/>
        </authorList>
    </citation>
    <scope>NUCLEOTIDE SEQUENCE</scope>
    <source>
        <strain evidence="9">CBS 508.74</strain>
    </source>
</reference>
<keyword evidence="4 7" id="KW-1133">Transmembrane helix</keyword>
<gene>
    <name evidence="9" type="ORF">N656DRAFT_797609</name>
</gene>
<reference evidence="9" key="2">
    <citation type="submission" date="2023-05" db="EMBL/GenBank/DDBJ databases">
        <authorList>
            <consortium name="Lawrence Berkeley National Laboratory"/>
            <person name="Steindorff A."/>
            <person name="Hensen N."/>
            <person name="Bonometti L."/>
            <person name="Westerberg I."/>
            <person name="Brannstrom I.O."/>
            <person name="Guillou S."/>
            <person name="Cros-Aarteil S."/>
            <person name="Calhoun S."/>
            <person name="Haridas S."/>
            <person name="Kuo A."/>
            <person name="Mondo S."/>
            <person name="Pangilinan J."/>
            <person name="Riley R."/>
            <person name="Labutti K."/>
            <person name="Andreopoulos B."/>
            <person name="Lipzen A."/>
            <person name="Chen C."/>
            <person name="Yanf M."/>
            <person name="Daum C."/>
            <person name="Ng V."/>
            <person name="Clum A."/>
            <person name="Ohm R."/>
            <person name="Martin F."/>
            <person name="Silar P."/>
            <person name="Natvig D."/>
            <person name="Lalanne C."/>
            <person name="Gautier V."/>
            <person name="Ament-Velasquez S.L."/>
            <person name="Kruys A."/>
            <person name="Hutchinson M.I."/>
            <person name="Powell A.J."/>
            <person name="Barry K."/>
            <person name="Miller A.N."/>
            <person name="Grigoriev I.V."/>
            <person name="Debuchy R."/>
            <person name="Gladieux P."/>
            <person name="Thoren M.H."/>
            <person name="Johannesson H."/>
        </authorList>
    </citation>
    <scope>NUCLEOTIDE SEQUENCE</scope>
    <source>
        <strain evidence="9">CBS 508.74</strain>
    </source>
</reference>
<proteinExistence type="predicted"/>
<dbReference type="PANTHER" id="PTHR32361:SF26">
    <property type="entry name" value="FAD-BINDING 8 DOMAIN-CONTAINING PROTEIN-RELATED"/>
    <property type="match status" value="1"/>
</dbReference>
<dbReference type="Pfam" id="PF01794">
    <property type="entry name" value="Ferric_reduct"/>
    <property type="match status" value="1"/>
</dbReference>
<evidence type="ECO:0000256" key="6">
    <source>
        <dbReference type="ARBA" id="ARBA00023136"/>
    </source>
</evidence>
<evidence type="ECO:0000256" key="5">
    <source>
        <dbReference type="ARBA" id="ARBA00023065"/>
    </source>
</evidence>
<dbReference type="Gene3D" id="3.40.50.80">
    <property type="entry name" value="Nucleotide-binding domain of ferredoxin-NADP reductase (FNR) module"/>
    <property type="match status" value="1"/>
</dbReference>
<feature type="transmembrane region" description="Helical" evidence="7">
    <location>
        <begin position="255"/>
        <end position="275"/>
    </location>
</feature>
<dbReference type="RefSeq" id="XP_064670637.1">
    <property type="nucleotide sequence ID" value="XM_064817665.1"/>
</dbReference>
<dbReference type="GO" id="GO:0015677">
    <property type="term" value="P:copper ion import"/>
    <property type="evidence" value="ECO:0007669"/>
    <property type="project" value="TreeGrafter"/>
</dbReference>
<keyword evidence="10" id="KW-1185">Reference proteome</keyword>
<feature type="transmembrane region" description="Helical" evidence="7">
    <location>
        <begin position="65"/>
        <end position="82"/>
    </location>
</feature>
<evidence type="ECO:0000259" key="8">
    <source>
        <dbReference type="Pfam" id="PF01794"/>
    </source>
</evidence>
<dbReference type="Proteomes" id="UP001302812">
    <property type="component" value="Unassembled WGS sequence"/>
</dbReference>
<dbReference type="PANTHER" id="PTHR32361">
    <property type="entry name" value="FERRIC/CUPRIC REDUCTASE TRANSMEMBRANE COMPONENT"/>
    <property type="match status" value="1"/>
</dbReference>
<keyword evidence="6 7" id="KW-0472">Membrane</keyword>
<dbReference type="GO" id="GO:0000293">
    <property type="term" value="F:ferric-chelate reductase activity"/>
    <property type="evidence" value="ECO:0007669"/>
    <property type="project" value="TreeGrafter"/>
</dbReference>